<evidence type="ECO:0000313" key="2">
    <source>
        <dbReference type="Proteomes" id="UP000887575"/>
    </source>
</evidence>
<dbReference type="AlphaFoldDB" id="A0AAF3FEY4"/>
<proteinExistence type="predicted"/>
<feature type="compositionally biased region" description="Polar residues" evidence="1">
    <location>
        <begin position="112"/>
        <end position="125"/>
    </location>
</feature>
<protein>
    <recommendedName>
        <fullName evidence="4">E2F-associated phosphoprotein</fullName>
    </recommendedName>
</protein>
<dbReference type="PANTHER" id="PTHR15967:SF0">
    <property type="entry name" value="E2F-ASSOCIATED PHOSPHOPROTEIN"/>
    <property type="match status" value="1"/>
</dbReference>
<organism evidence="2 3">
    <name type="scientific">Mesorhabditis belari</name>
    <dbReference type="NCBI Taxonomy" id="2138241"/>
    <lineage>
        <taxon>Eukaryota</taxon>
        <taxon>Metazoa</taxon>
        <taxon>Ecdysozoa</taxon>
        <taxon>Nematoda</taxon>
        <taxon>Chromadorea</taxon>
        <taxon>Rhabditida</taxon>
        <taxon>Rhabditina</taxon>
        <taxon>Rhabditomorpha</taxon>
        <taxon>Rhabditoidea</taxon>
        <taxon>Rhabditidae</taxon>
        <taxon>Mesorhabditinae</taxon>
        <taxon>Mesorhabditis</taxon>
    </lineage>
</organism>
<dbReference type="GO" id="GO:0005634">
    <property type="term" value="C:nucleus"/>
    <property type="evidence" value="ECO:0007669"/>
    <property type="project" value="TreeGrafter"/>
</dbReference>
<accession>A0AAF3FEY4</accession>
<name>A0AAF3FEY4_9BILA</name>
<feature type="compositionally biased region" description="Basic and acidic residues" evidence="1">
    <location>
        <begin position="184"/>
        <end position="202"/>
    </location>
</feature>
<feature type="region of interest" description="Disordered" evidence="1">
    <location>
        <begin position="79"/>
        <end position="217"/>
    </location>
</feature>
<feature type="compositionally biased region" description="Basic and acidic residues" evidence="1">
    <location>
        <begin position="164"/>
        <end position="174"/>
    </location>
</feature>
<keyword evidence="2" id="KW-1185">Reference proteome</keyword>
<dbReference type="Pfam" id="PF10238">
    <property type="entry name" value="Eapp_C"/>
    <property type="match status" value="1"/>
</dbReference>
<reference evidence="3" key="1">
    <citation type="submission" date="2024-02" db="UniProtKB">
        <authorList>
            <consortium name="WormBaseParasite"/>
        </authorList>
    </citation>
    <scope>IDENTIFICATION</scope>
</reference>
<dbReference type="InterPro" id="IPR019370">
    <property type="entry name" value="E2F-assoc_phosphoprotein"/>
</dbReference>
<dbReference type="WBParaSite" id="MBELARI_LOCUS5451">
    <property type="protein sequence ID" value="MBELARI_LOCUS5451"/>
    <property type="gene ID" value="MBELARI_LOCUS5451"/>
</dbReference>
<dbReference type="PANTHER" id="PTHR15967">
    <property type="entry name" value="E2F-ASSOCIATED PHOSPHOPROTEIN"/>
    <property type="match status" value="1"/>
</dbReference>
<evidence type="ECO:0000313" key="3">
    <source>
        <dbReference type="WBParaSite" id="MBELARI_LOCUS5451"/>
    </source>
</evidence>
<evidence type="ECO:0008006" key="4">
    <source>
        <dbReference type="Google" id="ProtNLM"/>
    </source>
</evidence>
<evidence type="ECO:0000256" key="1">
    <source>
        <dbReference type="SAM" id="MobiDB-lite"/>
    </source>
</evidence>
<dbReference type="Proteomes" id="UP000887575">
    <property type="component" value="Unassembled WGS sequence"/>
</dbReference>
<sequence>MDRLQPLQRLEDDYYVGEIGRPAVESDYDSSSDDELQHELKRLAGIPNCKEVKKKKVWDKRDEFVDEMESDLDDSISEYARKHMGGSNQDLTKDELPQLVDPTTDNEMETSLPGTSKDTKSTPASKDTKSPKKQKKVTINEDVEMGDAKDGDETNPILKMAKAQLKEKEEKPDFYDSDEDEDNERWIAEKRRQSKGMKKDEQGNSSASGKESRAKIDDESDAVLSCPGCMSLLTRDCQRHEIYKNQYRAMFVENVEVVDELMTVEETGKTKRNKRRKEKKSGVEHQFGDRDLFYPVRCVVCKTSVGVVDLEEVYHFFNVLSGYA</sequence>